<dbReference type="InterPro" id="IPR029452">
    <property type="entry name" value="RICTOR_V"/>
</dbReference>
<dbReference type="GO" id="GO:0031932">
    <property type="term" value="C:TORC2 complex"/>
    <property type="evidence" value="ECO:0007669"/>
    <property type="project" value="InterPro"/>
</dbReference>
<dbReference type="Pfam" id="PF14666">
    <property type="entry name" value="RICTOR_M"/>
    <property type="match status" value="1"/>
</dbReference>
<dbReference type="GO" id="GO:0038203">
    <property type="term" value="P:TORC2 signaling"/>
    <property type="evidence" value="ECO:0007669"/>
    <property type="project" value="TreeGrafter"/>
</dbReference>
<organism evidence="5 6">
    <name type="scientific">Rhizoclosmatium globosum</name>
    <dbReference type="NCBI Taxonomy" id="329046"/>
    <lineage>
        <taxon>Eukaryota</taxon>
        <taxon>Fungi</taxon>
        <taxon>Fungi incertae sedis</taxon>
        <taxon>Chytridiomycota</taxon>
        <taxon>Chytridiomycota incertae sedis</taxon>
        <taxon>Chytridiomycetes</taxon>
        <taxon>Chytridiales</taxon>
        <taxon>Chytriomycetaceae</taxon>
        <taxon>Rhizoclosmatium</taxon>
    </lineage>
</organism>
<dbReference type="PANTHER" id="PTHR13298:SF11">
    <property type="entry name" value="RAPAMYCIN-INSENSITIVE COMPANION OF MTOR"/>
    <property type="match status" value="1"/>
</dbReference>
<proteinExistence type="inferred from homology"/>
<evidence type="ECO:0000313" key="6">
    <source>
        <dbReference type="Proteomes" id="UP000193642"/>
    </source>
</evidence>
<dbReference type="EMBL" id="MCGO01000082">
    <property type="protein sequence ID" value="ORY30470.1"/>
    <property type="molecule type" value="Genomic_DNA"/>
</dbReference>
<dbReference type="InterPro" id="IPR029451">
    <property type="entry name" value="RICTOR_M"/>
</dbReference>
<protein>
    <submittedName>
        <fullName evidence="5">ARM repeat-containing protein</fullName>
    </submittedName>
</protein>
<dbReference type="Pfam" id="PF14663">
    <property type="entry name" value="RasGEF_N_2"/>
    <property type="match status" value="1"/>
</dbReference>
<dbReference type="InterPro" id="IPR011989">
    <property type="entry name" value="ARM-like"/>
</dbReference>
<dbReference type="PANTHER" id="PTHR13298">
    <property type="entry name" value="CYTOSOLIC REGULATOR PIANISSIMO"/>
    <property type="match status" value="1"/>
</dbReference>
<keyword evidence="6" id="KW-1185">Reference proteome</keyword>
<dbReference type="Pfam" id="PF14664">
    <property type="entry name" value="RICTOR_N"/>
    <property type="match status" value="1"/>
</dbReference>
<comment type="caution">
    <text evidence="5">The sequence shown here is derived from an EMBL/GenBank/DDBJ whole genome shotgun (WGS) entry which is preliminary data.</text>
</comment>
<dbReference type="SMART" id="SM01308">
    <property type="entry name" value="RICTOR_N"/>
    <property type="match status" value="1"/>
</dbReference>
<evidence type="ECO:0000259" key="3">
    <source>
        <dbReference type="SMART" id="SM01308"/>
    </source>
</evidence>
<evidence type="ECO:0000256" key="1">
    <source>
        <dbReference type="ARBA" id="ARBA00008878"/>
    </source>
</evidence>
<gene>
    <name evidence="5" type="ORF">BCR33DRAFT_685372</name>
</gene>
<evidence type="ECO:0000313" key="5">
    <source>
        <dbReference type="EMBL" id="ORY30470.1"/>
    </source>
</evidence>
<dbReference type="SMART" id="SM01310">
    <property type="entry name" value="RICTOR_V"/>
    <property type="match status" value="1"/>
</dbReference>
<feature type="domain" description="Rapamycin-insensitive companion of mTOR middle" evidence="2">
    <location>
        <begin position="422"/>
        <end position="647"/>
    </location>
</feature>
<feature type="domain" description="Rapamycin-insensitive companion of mTOR N-terminal" evidence="3">
    <location>
        <begin position="10"/>
        <end position="364"/>
    </location>
</feature>
<dbReference type="SMART" id="SM01307">
    <property type="entry name" value="RICTOR_M"/>
    <property type="match status" value="1"/>
</dbReference>
<feature type="domain" description="Rapamycin-insensitive companion of mTOR" evidence="4">
    <location>
        <begin position="811"/>
        <end position="883"/>
    </location>
</feature>
<evidence type="ECO:0000259" key="4">
    <source>
        <dbReference type="SMART" id="SM01310"/>
    </source>
</evidence>
<sequence>MEGTATQVRLSAMNNLLKELRISPTSATTVPSNADVIRSLRICLTDNGKEIRANGFRILRHIVISQGLSTVRLSMALGIDVFLVRALTRDHRYDIEREQAMKMVRAFLDIEGAVQDMSFSLIRLLVALAENPDDKLRVVALETICEIAILNTELLAKCGGIRVIFGALGETFAKPAVNQILVSTIMFLLDSESSRIYIRPDVELEAIISCLSDPLMSYDRIKTCIYVLSLIMKTWTGVFFLCMNKKRSMKAVMDCLKLPNDVSQTAILELIFGVLGMKVKGGSGSGKGGRDQNALTNYVVEYETLPDRDGNSLYHSQCIWLMVFLDSGLLETLSHTAHSDSKDIVMLSTILASEIQKLSRNLPDTYATRIQSMSSLFEMASDFSNEFDRHCATAAFSHIDAFYETANSIRFADVKEVVSGTIDNNSFRSTVADADKVFMRESAKWPWDFVNDFLLILLNNSGRAEEVLRSTKALKRLLSFFKPFGSGFLANMKETDVNMLKTIGCNLMKVLLSCADGMKLLTESKFMLEISEEFNRAIDPANEPLPADALFSKNRMQNYASDIYFHLLAEFSNSLAGLSILHRYKIFNMFYVIAELQTREDLIKSLINSFDFTNDGHERVILSKLMTSSEKTFRLYATDVAGKLLISTHDSDTRLWCVGTLVTQTYDSSKEIRDKAKISLESACEIPGVVEAILSQNPAYHLDALTNLIYMRFLRFPAGFSYLQSHEYIVGELNFWVQYGMFNYVTRVELLLEEKYKKQPAVSGTPLAFPIHFYGELAKTPAGRDLLEESGHFDMFVNVIRENNYSNYDMLMCLKACLWAVGHIGSSSIGMEFLRKSNIVADIVKLSSTAGILSLRGTCVYVLSFLGHCPAGMEELEKNGWNVLPGRKQTAIAFPVDIESLINVEPWEFKGAWTSEKVNMAKFNQRHPVEQEILKNVGTLSNHVLAKGSLKAIGRAQMEYPEFFRRVSLYISIMSLMSQRHYRLTARRFLQEMFDQVEFDEEQFDQALIDNVL</sequence>
<accession>A0A1Y2B7F3</accession>
<dbReference type="InterPro" id="IPR028268">
    <property type="entry name" value="Pianissimo_fam"/>
</dbReference>
<comment type="similarity">
    <text evidence="1">Belongs to the RICTOR family.</text>
</comment>
<dbReference type="Gene3D" id="1.25.10.10">
    <property type="entry name" value="Leucine-rich Repeat Variant"/>
    <property type="match status" value="1"/>
</dbReference>
<name>A0A1Y2B7F3_9FUNG</name>
<dbReference type="SMART" id="SM01303">
    <property type="entry name" value="RasGEF_N_2"/>
    <property type="match status" value="1"/>
</dbReference>
<dbReference type="InterPro" id="IPR016024">
    <property type="entry name" value="ARM-type_fold"/>
</dbReference>
<dbReference type="AlphaFoldDB" id="A0A1Y2B7F3"/>
<dbReference type="STRING" id="329046.A0A1Y2B7F3"/>
<evidence type="ECO:0000259" key="2">
    <source>
        <dbReference type="SMART" id="SM01307"/>
    </source>
</evidence>
<dbReference type="Pfam" id="PF14668">
    <property type="entry name" value="RICTOR_V"/>
    <property type="match status" value="1"/>
</dbReference>
<dbReference type="Proteomes" id="UP000193642">
    <property type="component" value="Unassembled WGS sequence"/>
</dbReference>
<dbReference type="OrthoDB" id="271111at2759"/>
<dbReference type="SUPFAM" id="SSF48371">
    <property type="entry name" value="ARM repeat"/>
    <property type="match status" value="1"/>
</dbReference>
<reference evidence="5 6" key="1">
    <citation type="submission" date="2016-07" db="EMBL/GenBank/DDBJ databases">
        <title>Pervasive Adenine N6-methylation of Active Genes in Fungi.</title>
        <authorList>
            <consortium name="DOE Joint Genome Institute"/>
            <person name="Mondo S.J."/>
            <person name="Dannebaum R.O."/>
            <person name="Kuo R.C."/>
            <person name="Labutti K."/>
            <person name="Haridas S."/>
            <person name="Kuo A."/>
            <person name="Salamov A."/>
            <person name="Ahrendt S.R."/>
            <person name="Lipzen A."/>
            <person name="Sullivan W."/>
            <person name="Andreopoulos W.B."/>
            <person name="Clum A."/>
            <person name="Lindquist E."/>
            <person name="Daum C."/>
            <person name="Ramamoorthy G.K."/>
            <person name="Gryganskyi A."/>
            <person name="Culley D."/>
            <person name="Magnuson J.K."/>
            <person name="James T.Y."/>
            <person name="O'Malley M.A."/>
            <person name="Stajich J.E."/>
            <person name="Spatafora J.W."/>
            <person name="Visel A."/>
            <person name="Grigoriev I.V."/>
        </authorList>
    </citation>
    <scope>NUCLEOTIDE SEQUENCE [LARGE SCALE GENOMIC DNA]</scope>
    <source>
        <strain evidence="5 6">JEL800</strain>
    </source>
</reference>
<dbReference type="InterPro" id="IPR029453">
    <property type="entry name" value="Rictor_IV"/>
</dbReference>
<dbReference type="InterPro" id="IPR028267">
    <property type="entry name" value="Pianissimo_N"/>
</dbReference>